<sequence>MLDWSTAFNNIESVEPYMKMCSRSLSDFFIVLLLISESAAVILWRPGTNFSKLFADYRKEVPRGQSPRGINSGWLDEASCCRDLVARQPARLTPLAGCFLEQNKTFTQGDSEGNTEIFHIHILK</sequence>
<organism evidence="1 2">
    <name type="scientific">Leptosia nina</name>
    <dbReference type="NCBI Taxonomy" id="320188"/>
    <lineage>
        <taxon>Eukaryota</taxon>
        <taxon>Metazoa</taxon>
        <taxon>Ecdysozoa</taxon>
        <taxon>Arthropoda</taxon>
        <taxon>Hexapoda</taxon>
        <taxon>Insecta</taxon>
        <taxon>Pterygota</taxon>
        <taxon>Neoptera</taxon>
        <taxon>Endopterygota</taxon>
        <taxon>Lepidoptera</taxon>
        <taxon>Glossata</taxon>
        <taxon>Ditrysia</taxon>
        <taxon>Papilionoidea</taxon>
        <taxon>Pieridae</taxon>
        <taxon>Pierinae</taxon>
        <taxon>Leptosia</taxon>
    </lineage>
</organism>
<evidence type="ECO:0000313" key="2">
    <source>
        <dbReference type="Proteomes" id="UP001497472"/>
    </source>
</evidence>
<dbReference type="EMBL" id="CAVLEF010000004">
    <property type="protein sequence ID" value="CAK1543180.1"/>
    <property type="molecule type" value="Genomic_DNA"/>
</dbReference>
<protein>
    <submittedName>
        <fullName evidence="1">Uncharacterized protein</fullName>
    </submittedName>
</protein>
<reference evidence="1 2" key="1">
    <citation type="submission" date="2023-11" db="EMBL/GenBank/DDBJ databases">
        <authorList>
            <person name="Okamura Y."/>
        </authorList>
    </citation>
    <scope>NUCLEOTIDE SEQUENCE [LARGE SCALE GENOMIC DNA]</scope>
</reference>
<name>A0AAV1J109_9NEOP</name>
<accession>A0AAV1J109</accession>
<comment type="caution">
    <text evidence="1">The sequence shown here is derived from an EMBL/GenBank/DDBJ whole genome shotgun (WGS) entry which is preliminary data.</text>
</comment>
<gene>
    <name evidence="1" type="ORF">LNINA_LOCUS3013</name>
</gene>
<proteinExistence type="predicted"/>
<dbReference type="Proteomes" id="UP001497472">
    <property type="component" value="Unassembled WGS sequence"/>
</dbReference>
<keyword evidence="2" id="KW-1185">Reference proteome</keyword>
<dbReference type="AlphaFoldDB" id="A0AAV1J109"/>
<evidence type="ECO:0000313" key="1">
    <source>
        <dbReference type="EMBL" id="CAK1543180.1"/>
    </source>
</evidence>